<dbReference type="GO" id="GO:0020037">
    <property type="term" value="F:heme binding"/>
    <property type="evidence" value="ECO:0007669"/>
    <property type="project" value="InterPro"/>
</dbReference>
<proteinExistence type="predicted"/>
<organism evidence="1">
    <name type="scientific">hydrothermal vent metagenome</name>
    <dbReference type="NCBI Taxonomy" id="652676"/>
    <lineage>
        <taxon>unclassified sequences</taxon>
        <taxon>metagenomes</taxon>
        <taxon>ecological metagenomes</taxon>
    </lineage>
</organism>
<name>A0A1W1DX15_9ZZZZ</name>
<evidence type="ECO:0000313" key="1">
    <source>
        <dbReference type="EMBL" id="SFV86265.1"/>
    </source>
</evidence>
<reference evidence="1" key="1">
    <citation type="submission" date="2016-10" db="EMBL/GenBank/DDBJ databases">
        <authorList>
            <person name="de Groot N.N."/>
        </authorList>
    </citation>
    <scope>NUCLEOTIDE SEQUENCE</scope>
</reference>
<accession>A0A1W1DX15</accession>
<dbReference type="SUPFAM" id="SSF46626">
    <property type="entry name" value="Cytochrome c"/>
    <property type="match status" value="1"/>
</dbReference>
<evidence type="ECO:0008006" key="2">
    <source>
        <dbReference type="Google" id="ProtNLM"/>
    </source>
</evidence>
<dbReference type="GO" id="GO:0009055">
    <property type="term" value="F:electron transfer activity"/>
    <property type="evidence" value="ECO:0007669"/>
    <property type="project" value="InterPro"/>
</dbReference>
<sequence length="89" mass="10233">MKKILLTMALISTTTFANEGKELHEKSCATCHVVQHDDAFYTRNNRKMNDFPALRAQVSMCANAVGAGWFPEEEEAVLDYLNKHYYKFK</sequence>
<protein>
    <recommendedName>
        <fullName evidence="2">Cytochrome c domain-containing protein</fullName>
    </recommendedName>
</protein>
<gene>
    <name evidence="1" type="ORF">MNB_SUP05-SYMBIONT-4-661</name>
</gene>
<dbReference type="AlphaFoldDB" id="A0A1W1DX15"/>
<dbReference type="InterPro" id="IPR036909">
    <property type="entry name" value="Cyt_c-like_dom_sf"/>
</dbReference>
<dbReference type="EMBL" id="FPHY01000069">
    <property type="protein sequence ID" value="SFV86265.1"/>
    <property type="molecule type" value="Genomic_DNA"/>
</dbReference>